<evidence type="ECO:0000313" key="2">
    <source>
        <dbReference type="EMBL" id="MFB9071347.1"/>
    </source>
</evidence>
<gene>
    <name evidence="2" type="ORF">ACFFX0_09125</name>
</gene>
<organism evidence="2 3">
    <name type="scientific">Citricoccus parietis</name>
    <dbReference type="NCBI Taxonomy" id="592307"/>
    <lineage>
        <taxon>Bacteria</taxon>
        <taxon>Bacillati</taxon>
        <taxon>Actinomycetota</taxon>
        <taxon>Actinomycetes</taxon>
        <taxon>Micrococcales</taxon>
        <taxon>Micrococcaceae</taxon>
        <taxon>Citricoccus</taxon>
    </lineage>
</organism>
<reference evidence="2 3" key="1">
    <citation type="submission" date="2024-09" db="EMBL/GenBank/DDBJ databases">
        <authorList>
            <person name="Sun Q."/>
            <person name="Mori K."/>
        </authorList>
    </citation>
    <scope>NUCLEOTIDE SEQUENCE [LARGE SCALE GENOMIC DNA]</scope>
    <source>
        <strain evidence="2 3">CCM 7609</strain>
    </source>
</reference>
<evidence type="ECO:0000313" key="3">
    <source>
        <dbReference type="Proteomes" id="UP001589575"/>
    </source>
</evidence>
<feature type="region of interest" description="Disordered" evidence="1">
    <location>
        <begin position="23"/>
        <end position="46"/>
    </location>
</feature>
<comment type="caution">
    <text evidence="2">The sequence shown here is derived from an EMBL/GenBank/DDBJ whole genome shotgun (WGS) entry which is preliminary data.</text>
</comment>
<evidence type="ECO:0000256" key="1">
    <source>
        <dbReference type="SAM" id="MobiDB-lite"/>
    </source>
</evidence>
<dbReference type="Proteomes" id="UP001589575">
    <property type="component" value="Unassembled WGS sequence"/>
</dbReference>
<protein>
    <submittedName>
        <fullName evidence="2">Uncharacterized protein</fullName>
    </submittedName>
</protein>
<keyword evidence="3" id="KW-1185">Reference proteome</keyword>
<name>A0ABV5FXD9_9MICC</name>
<proteinExistence type="predicted"/>
<dbReference type="EMBL" id="JBHMFI010000001">
    <property type="protein sequence ID" value="MFB9071347.1"/>
    <property type="molecule type" value="Genomic_DNA"/>
</dbReference>
<sequence>MVALSFEWKWSVIAFHSRSQSSTPSRKRVARVKTSSAAESRVSGTGQSVSPVVSKAMLFLHHHGVIDHQIGRLAHGGLGRFQHGAVAVADRVDGTLHPIRTVVDPGLRCLCLQGQHVVPDAAQGRDHAAHLGRIDQGEHGGLHRVAETVQFLALGADAGHDC</sequence>
<feature type="compositionally biased region" description="Polar residues" evidence="1">
    <location>
        <begin position="33"/>
        <end position="46"/>
    </location>
</feature>
<accession>A0ABV5FXD9</accession>